<dbReference type="AlphaFoldDB" id="A0A0S4JC27"/>
<reference evidence="4" key="1">
    <citation type="submission" date="2015-09" db="EMBL/GenBank/DDBJ databases">
        <authorList>
            <consortium name="Pathogen Informatics"/>
        </authorList>
    </citation>
    <scope>NUCLEOTIDE SEQUENCE [LARGE SCALE GENOMIC DNA]</scope>
    <source>
        <strain evidence="4">Lake Konstanz</strain>
    </source>
</reference>
<keyword evidence="4" id="KW-1185">Reference proteome</keyword>
<gene>
    <name evidence="3" type="ORF">BSAL_11665</name>
</gene>
<protein>
    <submittedName>
        <fullName evidence="3">Membrane-associated protein, putative</fullName>
    </submittedName>
</protein>
<dbReference type="EMBL" id="CYKH01001581">
    <property type="protein sequence ID" value="CUG87732.1"/>
    <property type="molecule type" value="Genomic_DNA"/>
</dbReference>
<keyword evidence="2" id="KW-1133">Transmembrane helix</keyword>
<keyword evidence="2" id="KW-0472">Membrane</keyword>
<keyword evidence="2" id="KW-0812">Transmembrane</keyword>
<organism evidence="3 4">
    <name type="scientific">Bodo saltans</name>
    <name type="common">Flagellated protozoan</name>
    <dbReference type="NCBI Taxonomy" id="75058"/>
    <lineage>
        <taxon>Eukaryota</taxon>
        <taxon>Discoba</taxon>
        <taxon>Euglenozoa</taxon>
        <taxon>Kinetoplastea</taxon>
        <taxon>Metakinetoplastina</taxon>
        <taxon>Eubodonida</taxon>
        <taxon>Bodonidae</taxon>
        <taxon>Bodo</taxon>
    </lineage>
</organism>
<sequence>MYATLWHHEILAALFFFCVLRVVWSFVVFIIMPKGSRKKGESNNRLMSPKTKDHSAPLPPGGKYAYGPWVDAYLQRDADDNPYTTDEGRNCCNVKECHWESEGTIMSAWNQPEEGMDAFVNHLAKKHKLTGEEKRTSKPIASEPVPADAEEDGNKERSLGGSTSGGGGVLWKAMILSKKKTKVGTVAT</sequence>
<dbReference type="VEuPathDB" id="TriTrypDB:BSAL_11665"/>
<feature type="region of interest" description="Disordered" evidence="1">
    <location>
        <begin position="37"/>
        <end position="58"/>
    </location>
</feature>
<evidence type="ECO:0000313" key="4">
    <source>
        <dbReference type="Proteomes" id="UP000051952"/>
    </source>
</evidence>
<evidence type="ECO:0000256" key="2">
    <source>
        <dbReference type="SAM" id="Phobius"/>
    </source>
</evidence>
<evidence type="ECO:0000256" key="1">
    <source>
        <dbReference type="SAM" id="MobiDB-lite"/>
    </source>
</evidence>
<dbReference type="Proteomes" id="UP000051952">
    <property type="component" value="Unassembled WGS sequence"/>
</dbReference>
<feature type="region of interest" description="Disordered" evidence="1">
    <location>
        <begin position="128"/>
        <end position="170"/>
    </location>
</feature>
<proteinExistence type="predicted"/>
<feature type="transmembrane region" description="Helical" evidence="2">
    <location>
        <begin position="12"/>
        <end position="32"/>
    </location>
</feature>
<evidence type="ECO:0000313" key="3">
    <source>
        <dbReference type="EMBL" id="CUG87732.1"/>
    </source>
</evidence>
<name>A0A0S4JC27_BODSA</name>
<accession>A0A0S4JC27</accession>